<dbReference type="RefSeq" id="XP_040800199.1">
    <property type="nucleotide sequence ID" value="XM_040946967.1"/>
</dbReference>
<keyword evidence="1" id="KW-0732">Signal</keyword>
<dbReference type="GO" id="GO:0016740">
    <property type="term" value="F:transferase activity"/>
    <property type="evidence" value="ECO:0007669"/>
    <property type="project" value="UniProtKB-KW"/>
</dbReference>
<feature type="signal peptide" evidence="1">
    <location>
        <begin position="1"/>
        <end position="28"/>
    </location>
</feature>
<keyword evidence="3" id="KW-1185">Reference proteome</keyword>
<dbReference type="Proteomes" id="UP000249789">
    <property type="component" value="Unassembled WGS sequence"/>
</dbReference>
<evidence type="ECO:0000313" key="2">
    <source>
        <dbReference type="EMBL" id="RAK76189.1"/>
    </source>
</evidence>
<dbReference type="Gene3D" id="3.90.550.10">
    <property type="entry name" value="Spore Coat Polysaccharide Biosynthesis Protein SpsA, Chain A"/>
    <property type="match status" value="1"/>
</dbReference>
<evidence type="ECO:0000256" key="1">
    <source>
        <dbReference type="SAM" id="SignalP"/>
    </source>
</evidence>
<keyword evidence="2" id="KW-0808">Transferase</keyword>
<sequence>MLLPSRFLCLPFCAILLVLLLWRLPIRGSPSLGNIDWSRFAYVQYATNTAYLCNSVMIFERLHHLLSQPDCVLMYPSHFDPEMDSIEGGLLRKMHARYRVRLVPIDVQSRSSSDVTWAESYTKLLAFNQTQYARVLSLDSDGTILQAMDELFLLPPVPVAMPRAYWLGFDHRLLTFAVILIQPSESEFGSIWERIQVAGKSDYDMEILNDLYQDSAMVLPHRPYMLLTGESRSKTHANYLGAPHTRWDPDLVLSEAKFLHFSDWPVSKPWRKTPGPVMDKEQPACHKDTTQTGMQDCRSCELWLGFYRDFAERRQDWTGDH</sequence>
<feature type="chain" id="PRO_5034491029" evidence="1">
    <location>
        <begin position="29"/>
        <end position="321"/>
    </location>
</feature>
<gene>
    <name evidence="2" type="ORF">BO72DRAFT_469555</name>
</gene>
<dbReference type="InterPro" id="IPR050587">
    <property type="entry name" value="GNT1/Glycosyltrans_8"/>
</dbReference>
<reference evidence="2 3" key="1">
    <citation type="submission" date="2018-02" db="EMBL/GenBank/DDBJ databases">
        <title>The genomes of Aspergillus section Nigri reveals drivers in fungal speciation.</title>
        <authorList>
            <consortium name="DOE Joint Genome Institute"/>
            <person name="Vesth T.C."/>
            <person name="Nybo J."/>
            <person name="Theobald S."/>
            <person name="Brandl J."/>
            <person name="Frisvad J.C."/>
            <person name="Nielsen K.F."/>
            <person name="Lyhne E.K."/>
            <person name="Kogle M.E."/>
            <person name="Kuo A."/>
            <person name="Riley R."/>
            <person name="Clum A."/>
            <person name="Nolan M."/>
            <person name="Lipzen A."/>
            <person name="Salamov A."/>
            <person name="Henrissat B."/>
            <person name="Wiebenga A."/>
            <person name="De vries R.P."/>
            <person name="Grigoriev I.V."/>
            <person name="Mortensen U.H."/>
            <person name="Andersen M.R."/>
            <person name="Baker S.E."/>
        </authorList>
    </citation>
    <scope>NUCLEOTIDE SEQUENCE [LARGE SCALE GENOMIC DNA]</scope>
    <source>
        <strain evidence="2 3">CBS 313.89</strain>
    </source>
</reference>
<dbReference type="InterPro" id="IPR029044">
    <property type="entry name" value="Nucleotide-diphossugar_trans"/>
</dbReference>
<dbReference type="AlphaFoldDB" id="A0A8G1W0M5"/>
<proteinExistence type="predicted"/>
<dbReference type="VEuPathDB" id="FungiDB:BO72DRAFT_469555"/>
<dbReference type="GeneID" id="63864300"/>
<dbReference type="SUPFAM" id="SSF53448">
    <property type="entry name" value="Nucleotide-diphospho-sugar transferases"/>
    <property type="match status" value="1"/>
</dbReference>
<accession>A0A8G1W0M5</accession>
<dbReference type="OrthoDB" id="2014201at2759"/>
<protein>
    <submittedName>
        <fullName evidence="2">Nucleotide-diphospho-sugar transferase</fullName>
    </submittedName>
</protein>
<organism evidence="2 3">
    <name type="scientific">Aspergillus fijiensis CBS 313.89</name>
    <dbReference type="NCBI Taxonomy" id="1448319"/>
    <lineage>
        <taxon>Eukaryota</taxon>
        <taxon>Fungi</taxon>
        <taxon>Dikarya</taxon>
        <taxon>Ascomycota</taxon>
        <taxon>Pezizomycotina</taxon>
        <taxon>Eurotiomycetes</taxon>
        <taxon>Eurotiomycetidae</taxon>
        <taxon>Eurotiales</taxon>
        <taxon>Aspergillaceae</taxon>
        <taxon>Aspergillus</taxon>
    </lineage>
</organism>
<dbReference type="EMBL" id="KZ824651">
    <property type="protein sequence ID" value="RAK76189.1"/>
    <property type="molecule type" value="Genomic_DNA"/>
</dbReference>
<evidence type="ECO:0000313" key="3">
    <source>
        <dbReference type="Proteomes" id="UP000249789"/>
    </source>
</evidence>
<dbReference type="PANTHER" id="PTHR11183">
    <property type="entry name" value="GLYCOGENIN SUBFAMILY MEMBER"/>
    <property type="match status" value="1"/>
</dbReference>
<name>A0A8G1W0M5_9EURO</name>